<evidence type="ECO:0000256" key="11">
    <source>
        <dbReference type="SAM" id="MobiDB-lite"/>
    </source>
</evidence>
<keyword evidence="15" id="KW-1185">Reference proteome</keyword>
<dbReference type="GO" id="GO:0004222">
    <property type="term" value="F:metalloendopeptidase activity"/>
    <property type="evidence" value="ECO:0007669"/>
    <property type="project" value="InterPro"/>
</dbReference>
<dbReference type="PANTHER" id="PTHR13046">
    <property type="entry name" value="PROTEASE U48 CAAX PRENYL PROTEASE RCE1"/>
    <property type="match status" value="1"/>
</dbReference>
<feature type="transmembrane region" description="Helical" evidence="12">
    <location>
        <begin position="325"/>
        <end position="342"/>
    </location>
</feature>
<evidence type="ECO:0000256" key="12">
    <source>
        <dbReference type="SAM" id="Phobius"/>
    </source>
</evidence>
<comment type="catalytic activity">
    <reaction evidence="9">
        <text>Hydrolyzes the peptide bond -P2-(S-farnesyl or geranylgeranyl)C-P1'-P2'-P3'-COOH where P1' and P2' are amino acids with aliphatic sidechains and P3' is any C-terminal residue.</text>
        <dbReference type="EC" id="3.4.26.1"/>
    </reaction>
</comment>
<feature type="transmembrane region" description="Helical" evidence="12">
    <location>
        <begin position="263"/>
        <end position="289"/>
    </location>
</feature>
<name>A0A1B9IWE5_9TREE</name>
<dbReference type="InterPro" id="IPR039731">
    <property type="entry name" value="Rce1"/>
</dbReference>
<evidence type="ECO:0000256" key="5">
    <source>
        <dbReference type="ARBA" id="ARBA00022801"/>
    </source>
</evidence>
<evidence type="ECO:0000256" key="10">
    <source>
        <dbReference type="ARBA" id="ARBA00049729"/>
    </source>
</evidence>
<evidence type="ECO:0000256" key="9">
    <source>
        <dbReference type="ARBA" id="ARBA00047280"/>
    </source>
</evidence>
<evidence type="ECO:0000256" key="6">
    <source>
        <dbReference type="ARBA" id="ARBA00022824"/>
    </source>
</evidence>
<feature type="compositionally biased region" description="Basic and acidic residues" evidence="11">
    <location>
        <begin position="76"/>
        <end position="94"/>
    </location>
</feature>
<dbReference type="Pfam" id="PF02517">
    <property type="entry name" value="Rce1-like"/>
    <property type="match status" value="1"/>
</dbReference>
<feature type="region of interest" description="Disordered" evidence="11">
    <location>
        <begin position="46"/>
        <end position="94"/>
    </location>
</feature>
<feature type="transmembrane region" description="Helical" evidence="12">
    <location>
        <begin position="295"/>
        <end position="313"/>
    </location>
</feature>
<proteinExistence type="inferred from homology"/>
<dbReference type="EMBL" id="KI669460">
    <property type="protein sequence ID" value="OCF59843.1"/>
    <property type="molecule type" value="Genomic_DNA"/>
</dbReference>
<feature type="domain" description="CAAX prenyl protease 2/Lysostaphin resistance protein A-like" evidence="13">
    <location>
        <begin position="204"/>
        <end position="307"/>
    </location>
</feature>
<keyword evidence="8 12" id="KW-0472">Membrane</keyword>
<sequence>MDPSLALPPNLVGIISPSTSHALSFLFTSSYVGSLYISQKLIPTSYTPKSSRPTTPKEDDDGSPAIPPISSDIDELQFKHDTGPRPGSRDHPETIKKRMIAVTIATALSLSGVYLTIKNLSTSNNTAGLGQSLTLLGLRLPTLKDGPVGNILPWTLAPILMTGPLVSLYLDGDLPVVGGRHYGEGLIQRLKRGWKGFGLIELRNYGVAPITEELVFRSTILSVSILGGLSFKSLVFGTPLWFGIAHAHHALETYRKNGSTRDAAIHAILSCLFQLGYTTLFGWFASYLFLRTGSVIPPLVSHIFCNSVGIYLPSTAIARHPKKRFLIWTSYLAGIAGFVWGLRRL</sequence>
<dbReference type="OrthoDB" id="271604at2759"/>
<keyword evidence="7 12" id="KW-1133">Transmembrane helix</keyword>
<accession>A0A1B9IWE5</accession>
<dbReference type="AlphaFoldDB" id="A0A1B9IWE5"/>
<keyword evidence="6" id="KW-0256">Endoplasmic reticulum</keyword>
<evidence type="ECO:0000313" key="15">
    <source>
        <dbReference type="Proteomes" id="UP000092583"/>
    </source>
</evidence>
<reference evidence="15" key="2">
    <citation type="submission" date="2013-12" db="EMBL/GenBank/DDBJ databases">
        <title>Evolution of pathogenesis and genome organization in the Tremellales.</title>
        <authorList>
            <person name="Cuomo C."/>
            <person name="Litvintseva A."/>
            <person name="Heitman J."/>
            <person name="Chen Y."/>
            <person name="Sun S."/>
            <person name="Springer D."/>
            <person name="Dromer F."/>
            <person name="Young S."/>
            <person name="Zeng Q."/>
            <person name="Chapman S."/>
            <person name="Gujja S."/>
            <person name="Saif S."/>
            <person name="Birren B."/>
        </authorList>
    </citation>
    <scope>NUCLEOTIDE SEQUENCE [LARGE SCALE GENOMIC DNA]</scope>
    <source>
        <strain evidence="15">CBS 10435</strain>
    </source>
</reference>
<evidence type="ECO:0000313" key="14">
    <source>
        <dbReference type="EMBL" id="OCF59843.1"/>
    </source>
</evidence>
<dbReference type="GO" id="GO:0005789">
    <property type="term" value="C:endoplasmic reticulum membrane"/>
    <property type="evidence" value="ECO:0007669"/>
    <property type="project" value="UniProtKB-SubCell"/>
</dbReference>
<keyword evidence="3" id="KW-0645">Protease</keyword>
<dbReference type="GO" id="GO:0071586">
    <property type="term" value="P:CAAX-box protein processing"/>
    <property type="evidence" value="ECO:0007669"/>
    <property type="project" value="InterPro"/>
</dbReference>
<dbReference type="STRING" id="1331196.A0A1B9IWE5"/>
<comment type="subcellular location">
    <subcellularLocation>
        <location evidence="1">Endoplasmic reticulum membrane</location>
        <topology evidence="1">Multi-pass membrane protein</topology>
    </subcellularLocation>
</comment>
<gene>
    <name evidence="14" type="ORF">L486_02516</name>
</gene>
<dbReference type="InterPro" id="IPR003675">
    <property type="entry name" value="Rce1/LyrA-like_dom"/>
</dbReference>
<evidence type="ECO:0000259" key="13">
    <source>
        <dbReference type="Pfam" id="PF02517"/>
    </source>
</evidence>
<evidence type="ECO:0000256" key="1">
    <source>
        <dbReference type="ARBA" id="ARBA00004477"/>
    </source>
</evidence>
<keyword evidence="5" id="KW-0378">Hydrolase</keyword>
<organism evidence="14 15">
    <name type="scientific">Kwoniella mangroviensis CBS 10435</name>
    <dbReference type="NCBI Taxonomy" id="1331196"/>
    <lineage>
        <taxon>Eukaryota</taxon>
        <taxon>Fungi</taxon>
        <taxon>Dikarya</taxon>
        <taxon>Basidiomycota</taxon>
        <taxon>Agaricomycotina</taxon>
        <taxon>Tremellomycetes</taxon>
        <taxon>Tremellales</taxon>
        <taxon>Cryptococcaceae</taxon>
        <taxon>Kwoniella</taxon>
    </lineage>
</organism>
<evidence type="ECO:0000256" key="7">
    <source>
        <dbReference type="ARBA" id="ARBA00022989"/>
    </source>
</evidence>
<keyword evidence="4 12" id="KW-0812">Transmembrane</keyword>
<reference evidence="14 15" key="1">
    <citation type="submission" date="2013-07" db="EMBL/GenBank/DDBJ databases">
        <title>The Genome Sequence of Kwoniella mangroviensis CBS10435.</title>
        <authorList>
            <consortium name="The Broad Institute Genome Sequencing Platform"/>
            <person name="Cuomo C."/>
            <person name="Litvintseva A."/>
            <person name="Chen Y."/>
            <person name="Heitman J."/>
            <person name="Sun S."/>
            <person name="Springer D."/>
            <person name="Dromer F."/>
            <person name="Young S.K."/>
            <person name="Zeng Q."/>
            <person name="Gargeya S."/>
            <person name="Fitzgerald M."/>
            <person name="Abouelleil A."/>
            <person name="Alvarado L."/>
            <person name="Berlin A.M."/>
            <person name="Chapman S.B."/>
            <person name="Dewar J."/>
            <person name="Goldberg J."/>
            <person name="Griggs A."/>
            <person name="Gujja S."/>
            <person name="Hansen M."/>
            <person name="Howarth C."/>
            <person name="Imamovic A."/>
            <person name="Larimer J."/>
            <person name="McCowan C."/>
            <person name="Murphy C."/>
            <person name="Pearson M."/>
            <person name="Priest M."/>
            <person name="Roberts A."/>
            <person name="Saif S."/>
            <person name="Shea T."/>
            <person name="Sykes S."/>
            <person name="Wortman J."/>
            <person name="Nusbaum C."/>
            <person name="Birren B."/>
        </authorList>
    </citation>
    <scope>NUCLEOTIDE SEQUENCE [LARGE SCALE GENOMIC DNA]</scope>
    <source>
        <strain evidence="14 15">CBS 10435</strain>
    </source>
</reference>
<dbReference type="Proteomes" id="UP000092583">
    <property type="component" value="Unassembled WGS sequence"/>
</dbReference>
<evidence type="ECO:0000256" key="3">
    <source>
        <dbReference type="ARBA" id="ARBA00022670"/>
    </source>
</evidence>
<evidence type="ECO:0000256" key="8">
    <source>
        <dbReference type="ARBA" id="ARBA00023136"/>
    </source>
</evidence>
<dbReference type="EC" id="3.4.26.1" evidence="10"/>
<protein>
    <recommendedName>
        <fullName evidence="10">intramembrane prenyl-peptidase Rce1</fullName>
        <ecNumber evidence="10">3.4.26.1</ecNumber>
    </recommendedName>
</protein>
<dbReference type="PANTHER" id="PTHR13046:SF0">
    <property type="entry name" value="CAAX PRENYL PROTEASE 2"/>
    <property type="match status" value="1"/>
</dbReference>
<comment type="similarity">
    <text evidence="2">Belongs to the peptidase U48 family.</text>
</comment>
<evidence type="ECO:0000256" key="2">
    <source>
        <dbReference type="ARBA" id="ARBA00006897"/>
    </source>
</evidence>
<evidence type="ECO:0000256" key="4">
    <source>
        <dbReference type="ARBA" id="ARBA00022692"/>
    </source>
</evidence>